<evidence type="ECO:0000313" key="1">
    <source>
        <dbReference type="EMBL" id="MDN4173064.1"/>
    </source>
</evidence>
<sequence>MTSTAASAGSRKAVRSSRKNRKTLAKVAASVALVAGAASVAGLGTFGAFTSTTSASEQVAAGRITLGQGASTQGPSIAAVGLVPGDTVERDVVLTRGATDEKFGSVKLTTTGASSNLLTTDTVNGLQLAIDQCSVAWTKVDATKSNGALKCAGTTTAVLASRPVVGANLDLAAATTALNTDAKVANLRVTLKFPEAAGNDFQGMGNTINMVFDATQRAAENR</sequence>
<dbReference type="InterPro" id="IPR022121">
    <property type="entry name" value="Peptidase_M73_camelysin"/>
</dbReference>
<dbReference type="RefSeq" id="WP_300952132.1">
    <property type="nucleotide sequence ID" value="NZ_JAUHJQ010000002.1"/>
</dbReference>
<evidence type="ECO:0000313" key="2">
    <source>
        <dbReference type="EMBL" id="MDN4174015.1"/>
    </source>
</evidence>
<dbReference type="EMBL" id="JAUHJQ010000002">
    <property type="protein sequence ID" value="MDN4173064.1"/>
    <property type="molecule type" value="Genomic_DNA"/>
</dbReference>
<gene>
    <name evidence="1" type="ORF">QWY28_08935</name>
    <name evidence="2" type="ORF">QWY28_13725</name>
</gene>
<protein>
    <submittedName>
        <fullName evidence="1">TasA family protein</fullName>
    </submittedName>
</protein>
<dbReference type="Pfam" id="PF12389">
    <property type="entry name" value="Peptidase_M73"/>
    <property type="match status" value="1"/>
</dbReference>
<dbReference type="Proteomes" id="UP001168620">
    <property type="component" value="Unassembled WGS sequence"/>
</dbReference>
<dbReference type="EMBL" id="JAUHJQ010000005">
    <property type="protein sequence ID" value="MDN4174015.1"/>
    <property type="molecule type" value="Genomic_DNA"/>
</dbReference>
<reference evidence="1" key="1">
    <citation type="submission" date="2023-06" db="EMBL/GenBank/DDBJ databases">
        <title>Draft genome sequence of Nocardioides sp. SOB77.</title>
        <authorList>
            <person name="Zhang G."/>
        </authorList>
    </citation>
    <scope>NUCLEOTIDE SEQUENCE</scope>
    <source>
        <strain evidence="1">SOB77</strain>
    </source>
</reference>
<accession>A0ABT8FEX5</accession>
<keyword evidence="3" id="KW-1185">Reference proteome</keyword>
<comment type="caution">
    <text evidence="1">The sequence shown here is derived from an EMBL/GenBank/DDBJ whole genome shotgun (WGS) entry which is preliminary data.</text>
</comment>
<name>A0ABT8FEX5_9ACTN</name>
<organism evidence="1 3">
    <name type="scientific">Nocardioides oceani</name>
    <dbReference type="NCBI Taxonomy" id="3058369"/>
    <lineage>
        <taxon>Bacteria</taxon>
        <taxon>Bacillati</taxon>
        <taxon>Actinomycetota</taxon>
        <taxon>Actinomycetes</taxon>
        <taxon>Propionibacteriales</taxon>
        <taxon>Nocardioidaceae</taxon>
        <taxon>Nocardioides</taxon>
    </lineage>
</organism>
<evidence type="ECO:0000313" key="3">
    <source>
        <dbReference type="Proteomes" id="UP001168620"/>
    </source>
</evidence>
<proteinExistence type="predicted"/>